<protein>
    <recommendedName>
        <fullName evidence="2">DUF6699 domain-containing protein</fullName>
    </recommendedName>
</protein>
<evidence type="ECO:0000259" key="2">
    <source>
        <dbReference type="Pfam" id="PF20415"/>
    </source>
</evidence>
<feature type="compositionally biased region" description="Low complexity" evidence="1">
    <location>
        <begin position="1"/>
        <end position="26"/>
    </location>
</feature>
<dbReference type="EMBL" id="KV425666">
    <property type="protein sequence ID" value="KZT18675.1"/>
    <property type="molecule type" value="Genomic_DNA"/>
</dbReference>
<accession>A0A165MRG6</accession>
<sequence>MGSFDSTRASSSSSSSGYATSATAVTRTPGAPYMGTVPLPSTHGLMTPPASPPATRHAQTSLCIHPILRSPPAVLYNVLYPVSSIQLRPPYALSDPATHPAITRLSLAVALFPVWTVTVENPIGVTVHDVLAHLERCLHASVGRAEWEAQSAPLREQATAAFNKRTSGNETARQAGVRRVDFLGDGVVFAGMAPSRGVPGSWEVHFVAQGQQRH</sequence>
<dbReference type="InParanoid" id="A0A165MRG6"/>
<dbReference type="Pfam" id="PF20415">
    <property type="entry name" value="DUF6699"/>
    <property type="match status" value="1"/>
</dbReference>
<keyword evidence="4" id="KW-1185">Reference proteome</keyword>
<organism evidence="3 4">
    <name type="scientific">Neolentinus lepideus HHB14362 ss-1</name>
    <dbReference type="NCBI Taxonomy" id="1314782"/>
    <lineage>
        <taxon>Eukaryota</taxon>
        <taxon>Fungi</taxon>
        <taxon>Dikarya</taxon>
        <taxon>Basidiomycota</taxon>
        <taxon>Agaricomycotina</taxon>
        <taxon>Agaricomycetes</taxon>
        <taxon>Gloeophyllales</taxon>
        <taxon>Gloeophyllaceae</taxon>
        <taxon>Neolentinus</taxon>
    </lineage>
</organism>
<dbReference type="InterPro" id="IPR046522">
    <property type="entry name" value="DUF6699"/>
</dbReference>
<dbReference type="OrthoDB" id="3265169at2759"/>
<proteinExistence type="predicted"/>
<dbReference type="AlphaFoldDB" id="A0A165MRG6"/>
<evidence type="ECO:0000256" key="1">
    <source>
        <dbReference type="SAM" id="MobiDB-lite"/>
    </source>
</evidence>
<gene>
    <name evidence="3" type="ORF">NEOLEDRAFT_1079541</name>
</gene>
<reference evidence="3 4" key="1">
    <citation type="journal article" date="2016" name="Mol. Biol. Evol.">
        <title>Comparative Genomics of Early-Diverging Mushroom-Forming Fungi Provides Insights into the Origins of Lignocellulose Decay Capabilities.</title>
        <authorList>
            <person name="Nagy L.G."/>
            <person name="Riley R."/>
            <person name="Tritt A."/>
            <person name="Adam C."/>
            <person name="Daum C."/>
            <person name="Floudas D."/>
            <person name="Sun H."/>
            <person name="Yadav J.S."/>
            <person name="Pangilinan J."/>
            <person name="Larsson K.H."/>
            <person name="Matsuura K."/>
            <person name="Barry K."/>
            <person name="Labutti K."/>
            <person name="Kuo R."/>
            <person name="Ohm R.A."/>
            <person name="Bhattacharya S.S."/>
            <person name="Shirouzu T."/>
            <person name="Yoshinaga Y."/>
            <person name="Martin F.M."/>
            <person name="Grigoriev I.V."/>
            <person name="Hibbett D.S."/>
        </authorList>
    </citation>
    <scope>NUCLEOTIDE SEQUENCE [LARGE SCALE GENOMIC DNA]</scope>
    <source>
        <strain evidence="3 4">HHB14362 ss-1</strain>
    </source>
</reference>
<feature type="domain" description="DUF6699" evidence="2">
    <location>
        <begin position="75"/>
        <end position="196"/>
    </location>
</feature>
<dbReference type="Proteomes" id="UP000076761">
    <property type="component" value="Unassembled WGS sequence"/>
</dbReference>
<feature type="region of interest" description="Disordered" evidence="1">
    <location>
        <begin position="1"/>
        <end position="56"/>
    </location>
</feature>
<evidence type="ECO:0000313" key="3">
    <source>
        <dbReference type="EMBL" id="KZT18675.1"/>
    </source>
</evidence>
<name>A0A165MRG6_9AGAM</name>
<evidence type="ECO:0000313" key="4">
    <source>
        <dbReference type="Proteomes" id="UP000076761"/>
    </source>
</evidence>